<organism evidence="3">
    <name type="scientific">Clostridia bacterium enrichment culture clone BF</name>
    <dbReference type="NCBI Taxonomy" id="857391"/>
    <lineage>
        <taxon>Bacteria</taxon>
        <taxon>Bacillati</taxon>
        <taxon>Bacillota</taxon>
        <taxon>Clostridia</taxon>
        <taxon>environmental samples</taxon>
    </lineage>
</organism>
<dbReference type="InterPro" id="IPR049381">
    <property type="entry name" value="UbiD-like_C"/>
</dbReference>
<dbReference type="GO" id="GO:0008694">
    <property type="term" value="F:4-hydroxy-3-polyprenylbenzoate decarboxylase activity"/>
    <property type="evidence" value="ECO:0007669"/>
    <property type="project" value="TreeGrafter"/>
</dbReference>
<dbReference type="PANTHER" id="PTHR30108">
    <property type="entry name" value="3-OCTAPRENYL-4-HYDROXYBENZOATE CARBOXY-LYASE-RELATED"/>
    <property type="match status" value="1"/>
</dbReference>
<evidence type="ECO:0000259" key="1">
    <source>
        <dbReference type="Pfam" id="PF01977"/>
    </source>
</evidence>
<dbReference type="Pfam" id="PF01977">
    <property type="entry name" value="UbiD"/>
    <property type="match status" value="1"/>
</dbReference>
<dbReference type="GO" id="GO:0005829">
    <property type="term" value="C:cytosol"/>
    <property type="evidence" value="ECO:0007669"/>
    <property type="project" value="TreeGrafter"/>
</dbReference>
<accession>D8WWU2</accession>
<dbReference type="Pfam" id="PF20696">
    <property type="entry name" value="UbiD_C"/>
    <property type="match status" value="1"/>
</dbReference>
<dbReference type="SUPFAM" id="SSF50475">
    <property type="entry name" value="FMN-binding split barrel"/>
    <property type="match status" value="1"/>
</dbReference>
<evidence type="ECO:0000259" key="2">
    <source>
        <dbReference type="Pfam" id="PF20696"/>
    </source>
</evidence>
<protein>
    <submittedName>
        <fullName evidence="3">Putative UbiD-like carboxylase</fullName>
    </submittedName>
</protein>
<reference evidence="3" key="1">
    <citation type="journal article" date="2010" name="Environ. Microbiol.">
        <title>Identification of enzymes involved in anaerobic benzene degradation by a strictly anaerobic iron-reducing enrichment culture.</title>
        <authorList>
            <person name="Abu Laban N."/>
            <person name="Selesi D."/>
            <person name="Rattei T."/>
            <person name="Tischler P."/>
            <person name="Meckenstock R.U."/>
        </authorList>
    </citation>
    <scope>NUCLEOTIDE SEQUENCE</scope>
</reference>
<dbReference type="InterPro" id="IPR048304">
    <property type="entry name" value="UbiD_Rift_dom"/>
</dbReference>
<feature type="non-terminal residue" evidence="3">
    <location>
        <position position="315"/>
    </location>
</feature>
<dbReference type="InterPro" id="IPR002830">
    <property type="entry name" value="UbiD"/>
</dbReference>
<proteinExistence type="predicted"/>
<feature type="domain" description="3-octaprenyl-4-hydroxybenzoate carboxy-lyase-like Rift-related" evidence="1">
    <location>
        <begin position="49"/>
        <end position="246"/>
    </location>
</feature>
<sequence length="315" mass="35127">MPIVSNISGSLDRWALSCGLPEGLTRHQYRDLFEEMLDQKKWSDPVLVTEPAPCQEVVLTGDDVDLYKLPVMKWHPGDGGPYITQTVVITKDDKFGVNAGMYRMMIHDKNSTGLMCNIFQDIGIHLDRARKAGKKTLECAVALGCDPAIYEAAVTKIPLNASELAFASAFRGGKPVEVVKCKTVDIEVPACAEIILEGEITVDETREEGPFGEWMGYFEEKMQLPIFKVKCITHRKNPLYLKTTEGHMHSEGEWIRIIPQIATVTQSCRERISGCVDAWLPEAGRGYTLIVSIKKHYPGWGKEAFYQALALGYVG</sequence>
<dbReference type="AlphaFoldDB" id="D8WWU2"/>
<dbReference type="NCBIfam" id="TIGR00148">
    <property type="entry name" value="UbiD family decarboxylase"/>
    <property type="match status" value="1"/>
</dbReference>
<dbReference type="EMBL" id="GU358036">
    <property type="protein sequence ID" value="ADJ94046.1"/>
    <property type="molecule type" value="Genomic_DNA"/>
</dbReference>
<evidence type="ECO:0000313" key="3">
    <source>
        <dbReference type="EMBL" id="ADJ94046.1"/>
    </source>
</evidence>
<dbReference type="GO" id="GO:0006744">
    <property type="term" value="P:ubiquinone biosynthetic process"/>
    <property type="evidence" value="ECO:0007669"/>
    <property type="project" value="TreeGrafter"/>
</dbReference>
<dbReference type="PANTHER" id="PTHR30108:SF17">
    <property type="entry name" value="FERULIC ACID DECARBOXYLASE 1"/>
    <property type="match status" value="1"/>
</dbReference>
<name>D8WWU2_9FIRM</name>
<feature type="domain" description="3-octaprenyl-4-hydroxybenzoate carboxy-lyase-like C-terminal" evidence="2">
    <location>
        <begin position="258"/>
        <end position="312"/>
    </location>
</feature>